<dbReference type="Pfam" id="PF02064">
    <property type="entry name" value="MAS20"/>
    <property type="match status" value="1"/>
</dbReference>
<dbReference type="Proteomes" id="UP000271241">
    <property type="component" value="Unassembled WGS sequence"/>
</dbReference>
<dbReference type="OrthoDB" id="2154253at2759"/>
<sequence length="449" mass="50602">AALALGVLALMGIGYAVYFDHKRRSDPKFRRKLKRQRKRAEKERKTKSEAAASDVSNIIASALRRCDEEAAPASVEAKEKYFMDQVALGETLLPKGAPAFEDAAVHFYRALRVYPSPMELVMIFQKTMPAELFQIIMGMMQLELVKKQDKYYELFPPKEMNVRLIKLDEIPQPDGSKIVKRALAATKGFSEGDVIFTEKPAVSSLHPALEGSSFCSHCLKYIPTNEPSRFCDLCGEKTRYCSDECYNESQEKYHISVCAGSTSNPDAKARTLIQLAKESNACLPIMASRFLAKTVQEEQRRVAAGEPDEEFSIWEHMERLKYLELTPAVNDITEIRSVLDLLSKRVPGIEEFFTSERYMTLKGRFLYNSYAVTTDAEHAKLNELTFEEPTRYDGTSKRIGTGLYIFSSHLTHSCEPNCAIRFQTTKSGNTLSLVALAPIAEGDQLNISY</sequence>
<dbReference type="GO" id="GO:0030150">
    <property type="term" value="P:protein import into mitochondrial matrix"/>
    <property type="evidence" value="ECO:0007669"/>
    <property type="project" value="TreeGrafter"/>
</dbReference>
<dbReference type="SUPFAM" id="SSF47157">
    <property type="entry name" value="Mitochondrial import receptor subunit Tom20"/>
    <property type="match status" value="1"/>
</dbReference>
<evidence type="ECO:0000256" key="8">
    <source>
        <dbReference type="ARBA" id="ARBA00023128"/>
    </source>
</evidence>
<dbReference type="SUPFAM" id="SSF82199">
    <property type="entry name" value="SET domain"/>
    <property type="match status" value="1"/>
</dbReference>
<keyword evidence="4" id="KW-0812">Transmembrane</keyword>
<dbReference type="Gene3D" id="2.170.270.10">
    <property type="entry name" value="SET domain"/>
    <property type="match status" value="1"/>
</dbReference>
<dbReference type="GO" id="GO:0030943">
    <property type="term" value="F:mitochondrion targeting sequence binding"/>
    <property type="evidence" value="ECO:0007669"/>
    <property type="project" value="TreeGrafter"/>
</dbReference>
<comment type="similarity">
    <text evidence="2">Belongs to the Tom20 family.</text>
</comment>
<dbReference type="PRINTS" id="PR00351">
    <property type="entry name" value="OM20RECEPTOR"/>
</dbReference>
<comment type="subcellular location">
    <subcellularLocation>
        <location evidence="1">Mitochondrion outer membrane</location>
        <topology evidence="1">Single-pass membrane protein</topology>
    </subcellularLocation>
</comment>
<feature type="non-terminal residue" evidence="12">
    <location>
        <position position="449"/>
    </location>
</feature>
<evidence type="ECO:0000256" key="5">
    <source>
        <dbReference type="ARBA" id="ARBA00022787"/>
    </source>
</evidence>
<organism evidence="12 13">
    <name type="scientific">Thamnocephalis sphaerospora</name>
    <dbReference type="NCBI Taxonomy" id="78915"/>
    <lineage>
        <taxon>Eukaryota</taxon>
        <taxon>Fungi</taxon>
        <taxon>Fungi incertae sedis</taxon>
        <taxon>Zoopagomycota</taxon>
        <taxon>Zoopagomycotina</taxon>
        <taxon>Zoopagomycetes</taxon>
        <taxon>Zoopagales</taxon>
        <taxon>Sigmoideomycetaceae</taxon>
        <taxon>Thamnocephalis</taxon>
    </lineage>
</organism>
<dbReference type="EMBL" id="KZ992509">
    <property type="protein sequence ID" value="RKP09500.1"/>
    <property type="molecule type" value="Genomic_DNA"/>
</dbReference>
<keyword evidence="6" id="KW-0653">Protein transport</keyword>
<proteinExistence type="inferred from homology"/>
<name>A0A4P9XVQ6_9FUNG</name>
<evidence type="ECO:0000256" key="1">
    <source>
        <dbReference type="ARBA" id="ARBA00004572"/>
    </source>
</evidence>
<dbReference type="STRING" id="78915.A0A4P9XVQ6"/>
<evidence type="ECO:0000256" key="2">
    <source>
        <dbReference type="ARBA" id="ARBA00005792"/>
    </source>
</evidence>
<gene>
    <name evidence="12" type="ORF">THASP1DRAFT_7629</name>
</gene>
<dbReference type="InterPro" id="IPR023392">
    <property type="entry name" value="Tom20_dom_sf"/>
</dbReference>
<feature type="region of interest" description="Disordered" evidence="10">
    <location>
        <begin position="30"/>
        <end position="49"/>
    </location>
</feature>
<keyword evidence="8" id="KW-0496">Mitochondrion</keyword>
<protein>
    <submittedName>
        <fullName evidence="12">MAS20 protein import receptor-domain-containing protein</fullName>
    </submittedName>
</protein>
<keyword evidence="9" id="KW-0472">Membrane</keyword>
<dbReference type="PANTHER" id="PTHR12430">
    <property type="entry name" value="MITOCHONDRIAL IMPORT RECEPTOR SUBUNIT TOM20"/>
    <property type="match status" value="1"/>
</dbReference>
<keyword evidence="7" id="KW-1133">Transmembrane helix</keyword>
<dbReference type="Gene3D" id="1.20.960.10">
    <property type="entry name" value="Mitochondrial outer membrane translocase complex, subunit Tom20 domain"/>
    <property type="match status" value="1"/>
</dbReference>
<dbReference type="Pfam" id="PF00856">
    <property type="entry name" value="SET"/>
    <property type="match status" value="1"/>
</dbReference>
<evidence type="ECO:0000256" key="10">
    <source>
        <dbReference type="SAM" id="MobiDB-lite"/>
    </source>
</evidence>
<keyword evidence="13" id="KW-1185">Reference proteome</keyword>
<dbReference type="GO" id="GO:0005742">
    <property type="term" value="C:mitochondrial outer membrane translocase complex"/>
    <property type="evidence" value="ECO:0007669"/>
    <property type="project" value="InterPro"/>
</dbReference>
<accession>A0A4P9XVQ6</accession>
<evidence type="ECO:0000256" key="7">
    <source>
        <dbReference type="ARBA" id="ARBA00022989"/>
    </source>
</evidence>
<reference evidence="13" key="1">
    <citation type="journal article" date="2018" name="Nat. Microbiol.">
        <title>Leveraging single-cell genomics to expand the fungal tree of life.</title>
        <authorList>
            <person name="Ahrendt S.R."/>
            <person name="Quandt C.A."/>
            <person name="Ciobanu D."/>
            <person name="Clum A."/>
            <person name="Salamov A."/>
            <person name="Andreopoulos B."/>
            <person name="Cheng J.F."/>
            <person name="Woyke T."/>
            <person name="Pelin A."/>
            <person name="Henrissat B."/>
            <person name="Reynolds N.K."/>
            <person name="Benny G.L."/>
            <person name="Smith M.E."/>
            <person name="James T.Y."/>
            <person name="Grigoriev I.V."/>
        </authorList>
    </citation>
    <scope>NUCLEOTIDE SEQUENCE [LARGE SCALE GENOMIC DNA]</scope>
    <source>
        <strain evidence="13">RSA 1356</strain>
    </source>
</reference>
<dbReference type="GO" id="GO:0006605">
    <property type="term" value="P:protein targeting"/>
    <property type="evidence" value="ECO:0007669"/>
    <property type="project" value="InterPro"/>
</dbReference>
<evidence type="ECO:0000256" key="9">
    <source>
        <dbReference type="ARBA" id="ARBA00023136"/>
    </source>
</evidence>
<dbReference type="Gene3D" id="1.10.220.160">
    <property type="match status" value="1"/>
</dbReference>
<evidence type="ECO:0000313" key="12">
    <source>
        <dbReference type="EMBL" id="RKP09500.1"/>
    </source>
</evidence>
<dbReference type="InterPro" id="IPR046341">
    <property type="entry name" value="SET_dom_sf"/>
</dbReference>
<dbReference type="PANTHER" id="PTHR12430:SF0">
    <property type="entry name" value="TRANSLOCASE OF OUTER MITOCHONDRIAL MEMBRANE 20"/>
    <property type="match status" value="1"/>
</dbReference>
<keyword evidence="12" id="KW-0675">Receptor</keyword>
<dbReference type="PROSITE" id="PS50280">
    <property type="entry name" value="SET"/>
    <property type="match status" value="1"/>
</dbReference>
<feature type="domain" description="SET" evidence="11">
    <location>
        <begin position="347"/>
        <end position="449"/>
    </location>
</feature>
<dbReference type="GO" id="GO:0016031">
    <property type="term" value="P:tRNA import into mitochondrion"/>
    <property type="evidence" value="ECO:0007669"/>
    <property type="project" value="TreeGrafter"/>
</dbReference>
<evidence type="ECO:0000256" key="4">
    <source>
        <dbReference type="ARBA" id="ARBA00022692"/>
    </source>
</evidence>
<dbReference type="GO" id="GO:0008320">
    <property type="term" value="F:protein transmembrane transporter activity"/>
    <property type="evidence" value="ECO:0007669"/>
    <property type="project" value="TreeGrafter"/>
</dbReference>
<evidence type="ECO:0000259" key="11">
    <source>
        <dbReference type="PROSITE" id="PS50280"/>
    </source>
</evidence>
<evidence type="ECO:0000256" key="6">
    <source>
        <dbReference type="ARBA" id="ARBA00022927"/>
    </source>
</evidence>
<feature type="compositionally biased region" description="Basic residues" evidence="10">
    <location>
        <begin position="30"/>
        <end position="39"/>
    </location>
</feature>
<dbReference type="GO" id="GO:0006886">
    <property type="term" value="P:intracellular protein transport"/>
    <property type="evidence" value="ECO:0007669"/>
    <property type="project" value="InterPro"/>
</dbReference>
<evidence type="ECO:0000256" key="3">
    <source>
        <dbReference type="ARBA" id="ARBA00022448"/>
    </source>
</evidence>
<dbReference type="InterPro" id="IPR001214">
    <property type="entry name" value="SET_dom"/>
</dbReference>
<keyword evidence="5" id="KW-1000">Mitochondrion outer membrane</keyword>
<dbReference type="InterPro" id="IPR002056">
    <property type="entry name" value="MAS20"/>
</dbReference>
<evidence type="ECO:0000313" key="13">
    <source>
        <dbReference type="Proteomes" id="UP000271241"/>
    </source>
</evidence>
<feature type="non-terminal residue" evidence="12">
    <location>
        <position position="1"/>
    </location>
</feature>
<keyword evidence="3" id="KW-0813">Transport</keyword>
<dbReference type="Gene3D" id="6.10.140.2220">
    <property type="match status" value="1"/>
</dbReference>
<dbReference type="AlphaFoldDB" id="A0A4P9XVQ6"/>